<dbReference type="Pfam" id="PF00076">
    <property type="entry name" value="RRM_1"/>
    <property type="match status" value="1"/>
</dbReference>
<evidence type="ECO:0000256" key="6">
    <source>
        <dbReference type="ARBA" id="ARBA00023242"/>
    </source>
</evidence>
<evidence type="ECO:0000313" key="11">
    <source>
        <dbReference type="EMBL" id="KAK2948171.1"/>
    </source>
</evidence>
<evidence type="ECO:0000256" key="3">
    <source>
        <dbReference type="ARBA" id="ARBA00022664"/>
    </source>
</evidence>
<dbReference type="InterPro" id="IPR012677">
    <property type="entry name" value="Nucleotide-bd_a/b_plait_sf"/>
</dbReference>
<evidence type="ECO:0000256" key="2">
    <source>
        <dbReference type="ARBA" id="ARBA00010725"/>
    </source>
</evidence>
<dbReference type="Proteomes" id="UP001281761">
    <property type="component" value="Unassembled WGS sequence"/>
</dbReference>
<organism evidence="11 12">
    <name type="scientific">Blattamonas nauphoetae</name>
    <dbReference type="NCBI Taxonomy" id="2049346"/>
    <lineage>
        <taxon>Eukaryota</taxon>
        <taxon>Metamonada</taxon>
        <taxon>Preaxostyla</taxon>
        <taxon>Oxymonadida</taxon>
        <taxon>Blattamonas</taxon>
    </lineage>
</organism>
<gene>
    <name evidence="11" type="ORF">BLNAU_16880</name>
</gene>
<keyword evidence="12" id="KW-1185">Reference proteome</keyword>
<feature type="compositionally biased region" description="Basic and acidic residues" evidence="9">
    <location>
        <begin position="127"/>
        <end position="172"/>
    </location>
</feature>
<keyword evidence="5 8" id="KW-0508">mRNA splicing</keyword>
<sequence>MSFLFRDTTVDTEYYDRKNPLSREEQHQKLETSSTVYIGNLSYYTREERISELFSKAGTIKRIIMGLDSIRKTPCGFCFVEYYDRDSAINAIRYINQTKLEDRTIRVDLDIGFTPDRQYGRGKSGRQVRDDQRQKFDPERGDTEREYREREKDGNFRSSNYRRDDHYRDYNRNRGYHRSYRDRN</sequence>
<evidence type="ECO:0000313" key="12">
    <source>
        <dbReference type="Proteomes" id="UP001281761"/>
    </source>
</evidence>
<protein>
    <recommendedName>
        <fullName evidence="8">Nuclear cap-binding protein subunit 2</fullName>
    </recommendedName>
    <alternativeName>
        <fullName evidence="8">20 kDa nuclear cap-binding protein</fullName>
    </alternativeName>
</protein>
<proteinExistence type="inferred from homology"/>
<evidence type="ECO:0000256" key="8">
    <source>
        <dbReference type="RuleBase" id="RU364036"/>
    </source>
</evidence>
<feature type="domain" description="RRM" evidence="10">
    <location>
        <begin position="34"/>
        <end position="112"/>
    </location>
</feature>
<dbReference type="Gene3D" id="3.30.70.330">
    <property type="match status" value="1"/>
</dbReference>
<evidence type="ECO:0000256" key="7">
    <source>
        <dbReference type="PROSITE-ProRule" id="PRU00176"/>
    </source>
</evidence>
<reference evidence="11 12" key="1">
    <citation type="journal article" date="2022" name="bioRxiv">
        <title>Genomics of Preaxostyla Flagellates Illuminates Evolutionary Transitions and the Path Towards Mitochondrial Loss.</title>
        <authorList>
            <person name="Novak L.V.F."/>
            <person name="Treitli S.C."/>
            <person name="Pyrih J."/>
            <person name="Halakuc P."/>
            <person name="Pipaliya S.V."/>
            <person name="Vacek V."/>
            <person name="Brzon O."/>
            <person name="Soukal P."/>
            <person name="Eme L."/>
            <person name="Dacks J.B."/>
            <person name="Karnkowska A."/>
            <person name="Elias M."/>
            <person name="Hampl V."/>
        </authorList>
    </citation>
    <scope>NUCLEOTIDE SEQUENCE [LARGE SCALE GENOMIC DNA]</scope>
    <source>
        <strain evidence="11">NAU3</strain>
        <tissue evidence="11">Gut</tissue>
    </source>
</reference>
<dbReference type="SMART" id="SM00360">
    <property type="entry name" value="RRM"/>
    <property type="match status" value="1"/>
</dbReference>
<evidence type="ECO:0000259" key="10">
    <source>
        <dbReference type="PROSITE" id="PS50102"/>
    </source>
</evidence>
<evidence type="ECO:0000256" key="9">
    <source>
        <dbReference type="SAM" id="MobiDB-lite"/>
    </source>
</evidence>
<name>A0ABQ9X7X7_9EUKA</name>
<keyword evidence="3 8" id="KW-0507">mRNA processing</keyword>
<dbReference type="PANTHER" id="PTHR18847:SF0">
    <property type="entry name" value="NUCLEAR CAP-BINDING PROTEIN SUBUNIT 2"/>
    <property type="match status" value="1"/>
</dbReference>
<comment type="similarity">
    <text evidence="2 8">Belongs to the RRM NCBP2 family.</text>
</comment>
<accession>A0ABQ9X7X7</accession>
<comment type="subcellular location">
    <subcellularLocation>
        <location evidence="1 8">Nucleus</location>
    </subcellularLocation>
</comment>
<dbReference type="EMBL" id="JARBJD010000182">
    <property type="protein sequence ID" value="KAK2948171.1"/>
    <property type="molecule type" value="Genomic_DNA"/>
</dbReference>
<dbReference type="PROSITE" id="PS50102">
    <property type="entry name" value="RRM"/>
    <property type="match status" value="1"/>
</dbReference>
<dbReference type="InterPro" id="IPR000504">
    <property type="entry name" value="RRM_dom"/>
</dbReference>
<dbReference type="InterPro" id="IPR035979">
    <property type="entry name" value="RBD_domain_sf"/>
</dbReference>
<evidence type="ECO:0000256" key="4">
    <source>
        <dbReference type="ARBA" id="ARBA00022884"/>
    </source>
</evidence>
<keyword evidence="4 7" id="KW-0694">RNA-binding</keyword>
<dbReference type="PANTHER" id="PTHR18847">
    <property type="entry name" value="20 KD NUCLEAR CAP BINDING PROTEIN"/>
    <property type="match status" value="1"/>
</dbReference>
<feature type="region of interest" description="Disordered" evidence="9">
    <location>
        <begin position="116"/>
        <end position="184"/>
    </location>
</feature>
<evidence type="ECO:0000256" key="1">
    <source>
        <dbReference type="ARBA" id="ARBA00004123"/>
    </source>
</evidence>
<evidence type="ECO:0000256" key="5">
    <source>
        <dbReference type="ARBA" id="ARBA00023187"/>
    </source>
</evidence>
<dbReference type="InterPro" id="IPR034148">
    <property type="entry name" value="NCBP2_RRM"/>
</dbReference>
<dbReference type="SUPFAM" id="SSF54928">
    <property type="entry name" value="RNA-binding domain, RBD"/>
    <property type="match status" value="1"/>
</dbReference>
<dbReference type="InterPro" id="IPR027157">
    <property type="entry name" value="NCBP2"/>
</dbReference>
<dbReference type="CDD" id="cd12240">
    <property type="entry name" value="RRM_NCBP2"/>
    <property type="match status" value="1"/>
</dbReference>
<comment type="caution">
    <text evidence="11">The sequence shown here is derived from an EMBL/GenBank/DDBJ whole genome shotgun (WGS) entry which is preliminary data.</text>
</comment>
<keyword evidence="6 8" id="KW-0539">Nucleus</keyword>